<keyword evidence="2" id="KW-0732">Signal</keyword>
<evidence type="ECO:0000256" key="1">
    <source>
        <dbReference type="SAM" id="Phobius"/>
    </source>
</evidence>
<name>A0A812KPN6_9DINO</name>
<dbReference type="Proteomes" id="UP000604046">
    <property type="component" value="Unassembled WGS sequence"/>
</dbReference>
<dbReference type="OrthoDB" id="449003at2759"/>
<gene>
    <name evidence="3" type="primary">inlA</name>
    <name evidence="3" type="ORF">SNAT2548_LOCUS9026</name>
</gene>
<keyword evidence="4" id="KW-1185">Reference proteome</keyword>
<evidence type="ECO:0000256" key="2">
    <source>
        <dbReference type="SAM" id="SignalP"/>
    </source>
</evidence>
<keyword evidence="1" id="KW-0472">Membrane</keyword>
<feature type="chain" id="PRO_5032418097" evidence="2">
    <location>
        <begin position="29"/>
        <end position="1390"/>
    </location>
</feature>
<dbReference type="EMBL" id="CAJNDS010000681">
    <property type="protein sequence ID" value="CAE7227899.1"/>
    <property type="molecule type" value="Genomic_DNA"/>
</dbReference>
<comment type="caution">
    <text evidence="3">The sequence shown here is derived from an EMBL/GenBank/DDBJ whole genome shotgun (WGS) entry which is preliminary data.</text>
</comment>
<accession>A0A812KPN6</accession>
<keyword evidence="1" id="KW-0812">Transmembrane</keyword>
<protein>
    <submittedName>
        <fullName evidence="3">InlA protein</fullName>
    </submittedName>
</protein>
<dbReference type="SUPFAM" id="SSF52047">
    <property type="entry name" value="RNI-like"/>
    <property type="match status" value="1"/>
</dbReference>
<feature type="transmembrane region" description="Helical" evidence="1">
    <location>
        <begin position="240"/>
        <end position="261"/>
    </location>
</feature>
<dbReference type="Gene3D" id="3.80.10.10">
    <property type="entry name" value="Ribonuclease Inhibitor"/>
    <property type="match status" value="1"/>
</dbReference>
<keyword evidence="1" id="KW-1133">Transmembrane helix</keyword>
<evidence type="ECO:0000313" key="3">
    <source>
        <dbReference type="EMBL" id="CAE7227899.1"/>
    </source>
</evidence>
<feature type="transmembrane region" description="Helical" evidence="1">
    <location>
        <begin position="456"/>
        <end position="477"/>
    </location>
</feature>
<feature type="transmembrane region" description="Helical" evidence="1">
    <location>
        <begin position="320"/>
        <end position="338"/>
    </location>
</feature>
<feature type="signal peptide" evidence="2">
    <location>
        <begin position="1"/>
        <end position="28"/>
    </location>
</feature>
<proteinExistence type="predicted"/>
<evidence type="ECO:0000313" key="4">
    <source>
        <dbReference type="Proteomes" id="UP000604046"/>
    </source>
</evidence>
<feature type="transmembrane region" description="Helical" evidence="1">
    <location>
        <begin position="273"/>
        <end position="294"/>
    </location>
</feature>
<dbReference type="InterPro" id="IPR032675">
    <property type="entry name" value="LRR_dom_sf"/>
</dbReference>
<feature type="transmembrane region" description="Helical" evidence="1">
    <location>
        <begin position="183"/>
        <end position="204"/>
    </location>
</feature>
<organism evidence="3 4">
    <name type="scientific">Symbiodinium natans</name>
    <dbReference type="NCBI Taxonomy" id="878477"/>
    <lineage>
        <taxon>Eukaryota</taxon>
        <taxon>Sar</taxon>
        <taxon>Alveolata</taxon>
        <taxon>Dinophyceae</taxon>
        <taxon>Suessiales</taxon>
        <taxon>Symbiodiniaceae</taxon>
        <taxon>Symbiodinium</taxon>
    </lineage>
</organism>
<reference evidence="3" key="1">
    <citation type="submission" date="2021-02" db="EMBL/GenBank/DDBJ databases">
        <authorList>
            <person name="Dougan E. K."/>
            <person name="Rhodes N."/>
            <person name="Thang M."/>
            <person name="Chan C."/>
        </authorList>
    </citation>
    <scope>NUCLEOTIDE SEQUENCE</scope>
</reference>
<feature type="transmembrane region" description="Helical" evidence="1">
    <location>
        <begin position="344"/>
        <end position="362"/>
    </location>
</feature>
<sequence length="1390" mass="152990">MESMPCIARLLLVLLGLAVSVRVELADGADLMDDDQCVTTCSKSEHSRGPYLVRGETATLMSLQLQLQTDFFISTSCVEPVEIGETRVVPWVDDKDPVHESFIAVYVEPVFESMLRQASQVAKLCAGRLPADAHPKCLCQLHDNELHADVTVLERLASVLPQSASNSIRHLQVRVEEQCPHPWILGVAAGAVVCLSFVVLLTLLEPLRASAGRHEAIAARSWPEGVFVVKSPLANFASGFGWSAGFTMSVLTLQTVALLLVEKSSEESEASEIQIWFLIIFPSILVLIGNYRLLNLFAKKQLEHAYLQHGMLLTEPDTSFVMDVLICAGLAIFALGILHRASSWQVLVAVVTALAGPVWAVAKASLNANELEVQLQHVQAYRQQYGNAKAGMPDAQLLPWNFVVTASRAGHDCLELAHELHSRNAEGTHTVAGRFQLALDVAWYRRTMLRLTGSRVGFCSLPAFAMVASLFLAITSLQAARFACSTGRLSNIELDSELHVFDFRPYQHHYTFYMDMSFKQVAATAFADAPSTQWISFQQPEGKAGAVQPIQEYLKDDKGTALADIQLAGAFSPRVATIQVQGLRPSLPPTVYFVRFASLRTVPLSVQFSSANFRRLVAFSTLPSTVLSLPPGVDRFDLEVTLTDVFVGLPLAPSTHLPDNILSWTLFTSEINSDEQACRTKCSYMVDCLASFVHRAGCFYSMLNYSMLNVKHLEVPAGRPSVQEGNRTLLGHLSAAMSKNIVVKEKNGQLHFTDIYPEWLGNSASLSLELILQVGETEFRSDVATINLQRGSSTPRDAFGLLLGKTEPVDGGKLVVLSKWALVDDFGNLRIVAETFDPSQFESLQLVVLPILGDAEAFYVHWMAPVELATSEQLEILQKRGRCSESSSVRNSYTLCGFGGRIHSKPAAVNVSPWTGKLQEGSDLRFIVRARSHHSEWFPEPHFHQVYLDFQGVDSPVAWAAQKHGCQLLKNTRITHIVAASADATCYLLQLHCGAQLCELISREGLAGATVWSIHGKVYTGPLLTPDAMVSVLSCLYEYGVCGLALKWAYDATSRELHLKQHGARIPLATLMERMAQVGPSSVELLHRMHSGMDQQSVFQEACATAIWQLKYEPPTFLLRALAQLSFNMPQLLLQSLVASSTFDGFGQMSRKAEHALHEAFGNVTSLHVELQDASQLSQVARALEYCPGVEAVLLSCAKCSVIAREPRPEDWQAFFHHAHGLRRLGLFHFVLRMTDSSLRQALETALRRFEHLTEFKAVGLVIGPDAMPLTSGLAHCSELRGLDFSHQDLEQARMLLHGLIAFPPKSVTHFTFDGNNVGPDHGRLLIDLLLQLPRLKKLAITNNNLGDAIGKQLPDILRNLSLSRAFIVQKNNFSKGTELAIAKSCSACA</sequence>